<comment type="function">
    <text evidence="4">IF-3 binds to the 30S ribosomal subunit and shifts the equilibrium between 70S ribosomes and their 50S and 30S subunits in favor of the free subunits, thus enhancing the availability of 30S subunits on which protein synthesis initiation begins.</text>
</comment>
<dbReference type="Pfam" id="PF00707">
    <property type="entry name" value="IF3_C"/>
    <property type="match status" value="1"/>
</dbReference>
<dbReference type="GO" id="GO:0043022">
    <property type="term" value="F:ribosome binding"/>
    <property type="evidence" value="ECO:0007669"/>
    <property type="project" value="TreeGrafter"/>
</dbReference>
<dbReference type="PANTHER" id="PTHR10938">
    <property type="entry name" value="TRANSLATION INITIATION FACTOR IF-3"/>
    <property type="match status" value="1"/>
</dbReference>
<comment type="subcellular location">
    <subcellularLocation>
        <location evidence="4">Cytoplasm</location>
    </subcellularLocation>
</comment>
<proteinExistence type="inferred from homology"/>
<comment type="subunit">
    <text evidence="4">Monomer.</text>
</comment>
<name>A0A9Y1I485_9RHOD</name>
<dbReference type="SUPFAM" id="SSF55200">
    <property type="entry name" value="Translation initiation factor IF3, C-terminal domain"/>
    <property type="match status" value="1"/>
</dbReference>
<keyword evidence="4" id="KW-0963">Cytoplasm</keyword>
<dbReference type="NCBIfam" id="TIGR00168">
    <property type="entry name" value="infC"/>
    <property type="match status" value="1"/>
</dbReference>
<dbReference type="FunFam" id="3.30.110.10:FF:000001">
    <property type="entry name" value="Translation initiation factor IF-3"/>
    <property type="match status" value="1"/>
</dbReference>
<dbReference type="AlphaFoldDB" id="A0A9Y1I485"/>
<dbReference type="Gene3D" id="3.10.20.80">
    <property type="entry name" value="Translation initiation factor 3 (IF-3), N-terminal domain"/>
    <property type="match status" value="1"/>
</dbReference>
<dbReference type="FunFam" id="3.10.20.80:FF:000001">
    <property type="entry name" value="Translation initiation factor IF-3"/>
    <property type="match status" value="1"/>
</dbReference>
<evidence type="ECO:0000256" key="4">
    <source>
        <dbReference type="HAMAP-Rule" id="MF_00080"/>
    </source>
</evidence>
<dbReference type="InterPro" id="IPR019815">
    <property type="entry name" value="Translation_initiation_fac_3_C"/>
</dbReference>
<dbReference type="InterPro" id="IPR036788">
    <property type="entry name" value="T_IF-3_C_sf"/>
</dbReference>
<keyword evidence="3 4" id="KW-0648">Protein biosynthesis</keyword>
<dbReference type="GO" id="GO:0016020">
    <property type="term" value="C:membrane"/>
    <property type="evidence" value="ECO:0007669"/>
    <property type="project" value="TreeGrafter"/>
</dbReference>
<gene>
    <name evidence="4 7" type="primary">infC</name>
    <name evidence="7" type="ORF">CspTHAL103_081</name>
</gene>
<keyword evidence="7" id="KW-0934">Plastid</keyword>
<evidence type="ECO:0000256" key="2">
    <source>
        <dbReference type="ARBA" id="ARBA00022540"/>
    </source>
</evidence>
<comment type="similarity">
    <text evidence="1 4">Belongs to the IF-3 family.</text>
</comment>
<keyword evidence="2 4" id="KW-0396">Initiation factor</keyword>
<evidence type="ECO:0000259" key="6">
    <source>
        <dbReference type="Pfam" id="PF05198"/>
    </source>
</evidence>
<dbReference type="SUPFAM" id="SSF54364">
    <property type="entry name" value="Translation initiation factor IF3, N-terminal domain"/>
    <property type="match status" value="1"/>
</dbReference>
<dbReference type="GO" id="GO:0032790">
    <property type="term" value="P:ribosome disassembly"/>
    <property type="evidence" value="ECO:0007669"/>
    <property type="project" value="TreeGrafter"/>
</dbReference>
<dbReference type="InterPro" id="IPR001288">
    <property type="entry name" value="Translation_initiation_fac_3"/>
</dbReference>
<organism evidence="7">
    <name type="scientific">Cyanidium sp. THAL103</name>
    <dbReference type="NCBI Taxonomy" id="3027999"/>
    <lineage>
        <taxon>Eukaryota</taxon>
        <taxon>Rhodophyta</taxon>
        <taxon>Bangiophyceae</taxon>
        <taxon>Cyanidiales</taxon>
        <taxon>Cyanidiaceae</taxon>
        <taxon>Cyanidium</taxon>
    </lineage>
</organism>
<feature type="domain" description="Translation initiation factor 3 C-terminal" evidence="5">
    <location>
        <begin position="91"/>
        <end position="174"/>
    </location>
</feature>
<dbReference type="InterPro" id="IPR019814">
    <property type="entry name" value="Translation_initiation_fac_3_N"/>
</dbReference>
<dbReference type="Gene3D" id="3.30.110.10">
    <property type="entry name" value="Translation initiation factor 3 (IF-3), C-terminal domain"/>
    <property type="match status" value="1"/>
</dbReference>
<dbReference type="EMBL" id="OP616817">
    <property type="protein sequence ID" value="WDB00006.1"/>
    <property type="molecule type" value="Genomic_DNA"/>
</dbReference>
<evidence type="ECO:0000256" key="3">
    <source>
        <dbReference type="ARBA" id="ARBA00022917"/>
    </source>
</evidence>
<dbReference type="Pfam" id="PF05198">
    <property type="entry name" value="IF3_N"/>
    <property type="match status" value="1"/>
</dbReference>
<accession>A0A9Y1I485</accession>
<feature type="domain" description="Translation initiation factor 3 N-terminal" evidence="6">
    <location>
        <begin position="13"/>
        <end position="81"/>
    </location>
</feature>
<dbReference type="GO" id="GO:0003743">
    <property type="term" value="F:translation initiation factor activity"/>
    <property type="evidence" value="ECO:0007669"/>
    <property type="project" value="UniProtKB-UniRule"/>
</dbReference>
<dbReference type="InterPro" id="IPR036787">
    <property type="entry name" value="T_IF-3_N_sf"/>
</dbReference>
<protein>
    <recommendedName>
        <fullName evidence="4">Translation initiation factor IF-3</fullName>
    </recommendedName>
</protein>
<evidence type="ECO:0000256" key="1">
    <source>
        <dbReference type="ARBA" id="ARBA00005439"/>
    </source>
</evidence>
<dbReference type="PANTHER" id="PTHR10938:SF0">
    <property type="entry name" value="TRANSLATION INITIATION FACTOR IF-3, MITOCHONDRIAL"/>
    <property type="match status" value="1"/>
</dbReference>
<evidence type="ECO:0000313" key="7">
    <source>
        <dbReference type="EMBL" id="WDB00006.1"/>
    </source>
</evidence>
<sequence length="177" mass="20450">MRSKIDNSDLPIINERINFPEVRVIDNEGNQLGIMKISEAMTVANDRDLDLVLISDKSSPPVCKIVDYGKHKFYLEKKAKEIRKKQTSVIIKELKIRYNIEEHDYQVRVNQLSKFLKSGDKVKITLSFRGREIQHVNLGDNLLNKLIVDLKSISEIEQKPHREGKNITAVLIPKNFI</sequence>
<geneLocation type="plastid" evidence="7"/>
<dbReference type="GO" id="GO:0005829">
    <property type="term" value="C:cytosol"/>
    <property type="evidence" value="ECO:0007669"/>
    <property type="project" value="TreeGrafter"/>
</dbReference>
<dbReference type="HAMAP" id="MF_00080">
    <property type="entry name" value="IF_3"/>
    <property type="match status" value="1"/>
</dbReference>
<evidence type="ECO:0000259" key="5">
    <source>
        <dbReference type="Pfam" id="PF00707"/>
    </source>
</evidence>
<reference evidence="7" key="1">
    <citation type="journal article" date="2023" name="J. Phycol.">
        <title>Revised classification of the Cyanidiophyceae based on plastid genome data with descriptions of the Cavernulicolales ord. nov. and Galdieriales ord. nov. (Rhodophyta).</title>
        <authorList>
            <person name="Park S.I."/>
            <person name="Cho C.H."/>
            <person name="Ciniglia C."/>
            <person name="Huang T.Y."/>
            <person name="Liu S.L."/>
            <person name="Bustamante D.E."/>
            <person name="Calderon M.S."/>
            <person name="Mansilla A."/>
            <person name="McDermott T."/>
            <person name="Andersen R.A."/>
            <person name="Yoon H.S."/>
        </authorList>
    </citation>
    <scope>NUCLEOTIDE SEQUENCE</scope>
</reference>